<reference evidence="1" key="1">
    <citation type="submission" date="2021-05" db="EMBL/GenBank/DDBJ databases">
        <authorList>
            <person name="Scholz U."/>
            <person name="Mascher M."/>
            <person name="Fiebig A."/>
        </authorList>
    </citation>
    <scope>NUCLEOTIDE SEQUENCE [LARGE SCALE GENOMIC DNA]</scope>
</reference>
<organism evidence="1 2">
    <name type="scientific">Avena sativa</name>
    <name type="common">Oat</name>
    <dbReference type="NCBI Taxonomy" id="4498"/>
    <lineage>
        <taxon>Eukaryota</taxon>
        <taxon>Viridiplantae</taxon>
        <taxon>Streptophyta</taxon>
        <taxon>Embryophyta</taxon>
        <taxon>Tracheophyta</taxon>
        <taxon>Spermatophyta</taxon>
        <taxon>Magnoliopsida</taxon>
        <taxon>Liliopsida</taxon>
        <taxon>Poales</taxon>
        <taxon>Poaceae</taxon>
        <taxon>BOP clade</taxon>
        <taxon>Pooideae</taxon>
        <taxon>Poodae</taxon>
        <taxon>Poeae</taxon>
        <taxon>Poeae Chloroplast Group 1 (Aveneae type)</taxon>
        <taxon>Aveninae</taxon>
        <taxon>Avena</taxon>
    </lineage>
</organism>
<evidence type="ECO:0000313" key="1">
    <source>
        <dbReference type="EnsemblPlants" id="AVESA.00010b.r2.4DG0774280.1.CDS.1"/>
    </source>
</evidence>
<dbReference type="EnsemblPlants" id="AVESA.00010b.r2.4DG0774280.1">
    <property type="protein sequence ID" value="AVESA.00010b.r2.4DG0774280.1.CDS.1"/>
    <property type="gene ID" value="AVESA.00010b.r2.4DG0774280"/>
</dbReference>
<evidence type="ECO:0000313" key="2">
    <source>
        <dbReference type="Proteomes" id="UP001732700"/>
    </source>
</evidence>
<name>A0ACD5XD03_AVESA</name>
<keyword evidence="2" id="KW-1185">Reference proteome</keyword>
<accession>A0ACD5XD03</accession>
<dbReference type="Proteomes" id="UP001732700">
    <property type="component" value="Chromosome 4D"/>
</dbReference>
<protein>
    <submittedName>
        <fullName evidence="1">Uncharacterized protein</fullName>
    </submittedName>
</protein>
<reference evidence="1" key="2">
    <citation type="submission" date="2025-09" db="UniProtKB">
        <authorList>
            <consortium name="EnsemblPlants"/>
        </authorList>
    </citation>
    <scope>IDENTIFICATION</scope>
</reference>
<sequence>MAEAAGAAVPEPLLEGLPDVISIWEILVRLPPKALLRCRAVCPAWRRATSTRDFLLAHHDRQPTSPLLYAYDRGLDDDDESSNSLDIIPFDPRAGVTTIDQLLLQPIVARLDLKIFYMLASCDGLLVLYVDFLDLCICNPATRQYASLPMLLRQFRLWGMYLHSPTGEYRLLLNKQMDLRHDDACHVFTIGSGQPPWQIGCPDGGKLICPRVPLLLHGNLHWHRIKSQTIVVFDTTAELFRQMRSPIVSDNAGLFEIGGMLGMSSLNNGATTMHIWVVQDYAGEVWSFKHRVELPVAQLSVQFGEFKNGSSVVVPSVGIWVWALAHSLIQILKFSWPIHA</sequence>
<proteinExistence type="predicted"/>